<proteinExistence type="predicted"/>
<keyword evidence="3" id="KW-1185">Reference proteome</keyword>
<evidence type="ECO:0000313" key="2">
    <source>
        <dbReference type="EMBL" id="MCI59619.1"/>
    </source>
</evidence>
<evidence type="ECO:0000313" key="3">
    <source>
        <dbReference type="Proteomes" id="UP000265520"/>
    </source>
</evidence>
<dbReference type="AlphaFoldDB" id="A0A392TER4"/>
<organism evidence="2 3">
    <name type="scientific">Trifolium medium</name>
    <dbReference type="NCBI Taxonomy" id="97028"/>
    <lineage>
        <taxon>Eukaryota</taxon>
        <taxon>Viridiplantae</taxon>
        <taxon>Streptophyta</taxon>
        <taxon>Embryophyta</taxon>
        <taxon>Tracheophyta</taxon>
        <taxon>Spermatophyta</taxon>
        <taxon>Magnoliopsida</taxon>
        <taxon>eudicotyledons</taxon>
        <taxon>Gunneridae</taxon>
        <taxon>Pentapetalae</taxon>
        <taxon>rosids</taxon>
        <taxon>fabids</taxon>
        <taxon>Fabales</taxon>
        <taxon>Fabaceae</taxon>
        <taxon>Papilionoideae</taxon>
        <taxon>50 kb inversion clade</taxon>
        <taxon>NPAAA clade</taxon>
        <taxon>Hologalegina</taxon>
        <taxon>IRL clade</taxon>
        <taxon>Trifolieae</taxon>
        <taxon>Trifolium</taxon>
    </lineage>
</organism>
<protein>
    <submittedName>
        <fullName evidence="2">Uncharacterized protein</fullName>
    </submittedName>
</protein>
<accession>A0A392TER4</accession>
<comment type="caution">
    <text evidence="2">The sequence shown here is derived from an EMBL/GenBank/DDBJ whole genome shotgun (WGS) entry which is preliminary data.</text>
</comment>
<reference evidence="2 3" key="1">
    <citation type="journal article" date="2018" name="Front. Plant Sci.">
        <title>Red Clover (Trifolium pratense) and Zigzag Clover (T. medium) - A Picture of Genomic Similarities and Differences.</title>
        <authorList>
            <person name="Dluhosova J."/>
            <person name="Istvanek J."/>
            <person name="Nedelnik J."/>
            <person name="Repkova J."/>
        </authorList>
    </citation>
    <scope>NUCLEOTIDE SEQUENCE [LARGE SCALE GENOMIC DNA]</scope>
    <source>
        <strain evidence="3">cv. 10/8</strain>
        <tissue evidence="2">Leaf</tissue>
    </source>
</reference>
<feature type="region of interest" description="Disordered" evidence="1">
    <location>
        <begin position="1"/>
        <end position="25"/>
    </location>
</feature>
<dbReference type="Proteomes" id="UP000265520">
    <property type="component" value="Unassembled WGS sequence"/>
</dbReference>
<evidence type="ECO:0000256" key="1">
    <source>
        <dbReference type="SAM" id="MobiDB-lite"/>
    </source>
</evidence>
<dbReference type="EMBL" id="LXQA010567012">
    <property type="protein sequence ID" value="MCI59619.1"/>
    <property type="molecule type" value="Genomic_DNA"/>
</dbReference>
<feature type="non-terminal residue" evidence="2">
    <location>
        <position position="1"/>
    </location>
</feature>
<name>A0A392TER4_9FABA</name>
<sequence length="70" mass="7935">TTESNSGADLDGDGESYLTSEHRRLTTQKGFRPIFRLNDDAEARAPSNRLKIYIGTVKFGFDGKLQKMRR</sequence>